<gene>
    <name evidence="8" type="ORF">JGI4_00914</name>
</gene>
<dbReference type="InterPro" id="IPR005648">
    <property type="entry name" value="FlgD"/>
</dbReference>
<evidence type="ECO:0000256" key="4">
    <source>
        <dbReference type="ARBA" id="ARBA00024746"/>
    </source>
</evidence>
<protein>
    <recommendedName>
        <fullName evidence="2 5">Basal-body rod modification protein FlgD</fullName>
    </recommendedName>
</protein>
<dbReference type="Proteomes" id="UP000182011">
    <property type="component" value="Unassembled WGS sequence"/>
</dbReference>
<accession>A0A0N7MPI3</accession>
<keyword evidence="8" id="KW-0966">Cell projection</keyword>
<evidence type="ECO:0000259" key="7">
    <source>
        <dbReference type="Pfam" id="PF13861"/>
    </source>
</evidence>
<evidence type="ECO:0000256" key="5">
    <source>
        <dbReference type="RuleBase" id="RU362076"/>
    </source>
</evidence>
<accession>A0A0P1MDN3</accession>
<dbReference type="Gene3D" id="2.30.30.910">
    <property type="match status" value="1"/>
</dbReference>
<feature type="domain" description="FlgD Tudor-like" evidence="7">
    <location>
        <begin position="95"/>
        <end position="222"/>
    </location>
</feature>
<dbReference type="Pfam" id="PF13861">
    <property type="entry name" value="FLgD_tudor"/>
    <property type="match status" value="1"/>
</dbReference>
<evidence type="ECO:0000256" key="3">
    <source>
        <dbReference type="ARBA" id="ARBA00022795"/>
    </source>
</evidence>
<reference evidence="8 9" key="1">
    <citation type="submission" date="2015-11" db="EMBL/GenBank/DDBJ databases">
        <authorList>
            <person name="Zhang Y."/>
            <person name="Guo Z."/>
        </authorList>
    </citation>
    <scope>NUCLEOTIDE SEQUENCE [LARGE SCALE GENOMIC DNA]</scope>
    <source>
        <strain evidence="8">JGI-4</strain>
    </source>
</reference>
<name>A0A0P1MDN3_9BACT</name>
<keyword evidence="3 5" id="KW-1005">Bacterial flagellum biogenesis</keyword>
<dbReference type="Pfam" id="PF03963">
    <property type="entry name" value="FlgD"/>
    <property type="match status" value="1"/>
</dbReference>
<proteinExistence type="inferred from homology"/>
<dbReference type="GO" id="GO:0044781">
    <property type="term" value="P:bacterial-type flagellum organization"/>
    <property type="evidence" value="ECO:0007669"/>
    <property type="project" value="UniProtKB-UniRule"/>
</dbReference>
<keyword evidence="8" id="KW-0969">Cilium</keyword>
<dbReference type="AlphaFoldDB" id="A0A0P1MDN3"/>
<evidence type="ECO:0000256" key="2">
    <source>
        <dbReference type="ARBA" id="ARBA00016013"/>
    </source>
</evidence>
<comment type="function">
    <text evidence="4 5">Required for flagellar hook formation. May act as a scaffolding protein.</text>
</comment>
<evidence type="ECO:0000313" key="9">
    <source>
        <dbReference type="Proteomes" id="UP000182011"/>
    </source>
</evidence>
<comment type="similarity">
    <text evidence="1 5">Belongs to the FlgD family.</text>
</comment>
<evidence type="ECO:0000259" key="6">
    <source>
        <dbReference type="Pfam" id="PF13860"/>
    </source>
</evidence>
<evidence type="ECO:0000313" key="8">
    <source>
        <dbReference type="EMBL" id="CUU04044.1"/>
    </source>
</evidence>
<accession>A0A0S4MYM9</accession>
<accession>A0A0P1L7K4</accession>
<accession>A0A0P1MEA5</accession>
<evidence type="ECO:0000256" key="1">
    <source>
        <dbReference type="ARBA" id="ARBA00010577"/>
    </source>
</evidence>
<accession>A0A0P1MCJ8</accession>
<dbReference type="InterPro" id="IPR025965">
    <property type="entry name" value="FlgD/Vpr_Ig-like"/>
</dbReference>
<sequence length="233" mass="25610">MENINSIQNFRGIPSTGSSVQSSDKAILGKDDFLKLLITQLNYQDPMNPIQSTEFASQLAQFSSVEQLYNINSNLLKSIDASYATNRSITNALVANLIGKRVTVYGDSLRLESEKGVEFGYELKGDVKSIEIKILDSSGNVVRTFKLGERKSGRYDFKWDGKDELGNYLPAGNYRVSIEAVDGDGKPVVVNTYISGIVEGVRYKADGAVILIDGVEFNIADIVEIKYEGKNGD</sequence>
<keyword evidence="8" id="KW-0282">Flagellum</keyword>
<organism evidence="8 9">
    <name type="scientific">Candidatus Kryptonium thompsonii</name>
    <dbReference type="NCBI Taxonomy" id="1633631"/>
    <lineage>
        <taxon>Bacteria</taxon>
        <taxon>Pseudomonadati</taxon>
        <taxon>Candidatus Kryptoniota</taxon>
        <taxon>Candidatus Kryptonium</taxon>
    </lineage>
</organism>
<dbReference type="RefSeq" id="WP_159421023.1">
    <property type="nucleotide sequence ID" value="NZ_CZVJ01000068.1"/>
</dbReference>
<accession>A0A0P1LCT2</accession>
<dbReference type="Pfam" id="PF13860">
    <property type="entry name" value="FlgD_ig"/>
    <property type="match status" value="1"/>
</dbReference>
<dbReference type="Gene3D" id="2.60.40.4070">
    <property type="match status" value="1"/>
</dbReference>
<dbReference type="EMBL" id="FAOP01000004">
    <property type="protein sequence ID" value="CUU04044.1"/>
    <property type="molecule type" value="Genomic_DNA"/>
</dbReference>
<accession>A0A0P1MQL1</accession>
<dbReference type="InterPro" id="IPR025963">
    <property type="entry name" value="FLgD_Tudor"/>
</dbReference>
<feature type="domain" description="FlgD/Vpr Ig-like" evidence="6">
    <location>
        <begin position="107"/>
        <end position="183"/>
    </location>
</feature>
<dbReference type="STRING" id="1633631.GCA_001442925_00913"/>